<reference evidence="3" key="1">
    <citation type="submission" date="2020-04" db="EMBL/GenBank/DDBJ databases">
        <title>Hybrid Assembly of Korean Phytophthora infestans isolates.</title>
        <authorList>
            <person name="Prokchorchik M."/>
            <person name="Lee Y."/>
            <person name="Seo J."/>
            <person name="Cho J.-H."/>
            <person name="Park Y.-E."/>
            <person name="Jang D.-C."/>
            <person name="Im J.-S."/>
            <person name="Choi J.-G."/>
            <person name="Park H.-J."/>
            <person name="Lee G.-B."/>
            <person name="Lee Y.-G."/>
            <person name="Hong S.-Y."/>
            <person name="Cho K."/>
            <person name="Sohn K.H."/>
        </authorList>
    </citation>
    <scope>NUCLEOTIDE SEQUENCE</scope>
    <source>
        <strain evidence="3">KR_1_A1</strain>
        <strain evidence="4">KR_2_A2</strain>
    </source>
</reference>
<dbReference type="Proteomes" id="UP000704712">
    <property type="component" value="Unassembled WGS sequence"/>
</dbReference>
<keyword evidence="2" id="KW-1133">Transmembrane helix</keyword>
<gene>
    <name evidence="3" type="ORF">GN244_ATG02397</name>
    <name evidence="4" type="ORF">GN958_ATG03131</name>
</gene>
<feature type="transmembrane region" description="Helical" evidence="2">
    <location>
        <begin position="248"/>
        <end position="270"/>
    </location>
</feature>
<sequence>MTQYKDRSEALRRQMRLLATCLALVASLGTSYRCMQLDVYSKLVSGTSSLVFPSGDITLAKLLWLTLGMWLAAVHLGDMLSRCRHKRTQCGGRLYLVDKCSPRSRTPILISGSNLHQIEVNTPHFQGQMAIAASRSSFGLQVQGRFTRNVPANSRIVVALELSVEIKALKWTLRVILAVVTKFCRWRRGGYKTDTMELPHFAVPLLSCEHSHFGVKFSGPSDKRQVKNYTVGRAYTLEASITDWKWRYLASVLLAVLNWISPLHLAGYVVPSPSKHEKQTRKKSRQNTIKKHYLFRFSVHGQQHPQSVADSQRLRVSLLDGPFPDFEVGSPIALYNANSQRGGGVPLAHAEACRRIAEDARALGRLSFSLDVWVEFVDRVAGRRKVGYLLQVEDVTRHIRRTVMRSATTVKNALLLLRLEHQIDRKETERETGISEIEDPDTDESVDFQSLSVESREYRYEQIEHETSAVAHVLDQIASTPSQGRLRWRLPQRCYQNQLEKATLYRCLMSPSRLPSVPSYRAIGVQMNESQHLAMNVVAEAGVYRLHGAGDGTIPLLRQEWFIVSADNLHFFRSYSVAPSLSVPVTNVLNVRSVDHVGLLDGNKPIDVHHEQGAVSQWFCLEIHLVLEVLTLFVETQIERDSLVASLQPLTIDDCDLHVKTEAVAVSPLFSPMTLDSQHQPVCLNHRTCRIADSVLKDIDASTPLKLVQDSLTDGLNVFALGEKASRLRINRSTVLAFLDKVEKLNCLDLDKLASRVSSEDRFALGLNLYHTLFIHAVLVFGYPQTHEQWKLLQTVPCYLMRVKNKSELVRYTLADIQRVMLRCPVPVTLEASSIKRSISQNALMDLAIGGGDAIDGLSRAVLGVLWTPVLPNSSSYAAIKKTPLPIPTGLAVDTADIRTCFVLQINSSPPTLKTRGIMRVYDGGQKLNEQLTATCTTFLSRELRLNEVNRVIYLPRVCEWYRVGSYPDEDSDDKRRMGPLTQRRRRRSSSGSASGVAALPTSRGFYCLQRLLGYMEVEQHHRALHLLLGAGEECRFIFDEFWTKPSRSTAASLLSSAGNVALSVFTSAISSNMSSITRPLDEKPVDALLF</sequence>
<evidence type="ECO:0000313" key="5">
    <source>
        <dbReference type="Proteomes" id="UP000602510"/>
    </source>
</evidence>
<dbReference type="Proteomes" id="UP000602510">
    <property type="component" value="Unassembled WGS sequence"/>
</dbReference>
<dbReference type="EMBL" id="WSZM01000055">
    <property type="protein sequence ID" value="KAF4045015.1"/>
    <property type="molecule type" value="Genomic_DNA"/>
</dbReference>
<dbReference type="PANTHER" id="PTHR46361:SF3">
    <property type="entry name" value="ELECTRON CARRIER_ PROTEIN DISULFIDE OXIDOREDUCTASE"/>
    <property type="match status" value="1"/>
</dbReference>
<accession>A0A833TEK2</accession>
<evidence type="ECO:0000256" key="2">
    <source>
        <dbReference type="SAM" id="Phobius"/>
    </source>
</evidence>
<name>A0A833TEK2_PHYIN</name>
<comment type="caution">
    <text evidence="3">The sequence shown here is derived from an EMBL/GenBank/DDBJ whole genome shotgun (WGS) entry which is preliminary data.</text>
</comment>
<keyword evidence="2" id="KW-0472">Membrane</keyword>
<evidence type="ECO:0000256" key="1">
    <source>
        <dbReference type="SAM" id="MobiDB-lite"/>
    </source>
</evidence>
<feature type="transmembrane region" description="Helical" evidence="2">
    <location>
        <begin position="57"/>
        <end position="77"/>
    </location>
</feature>
<keyword evidence="2" id="KW-0812">Transmembrane</keyword>
<evidence type="ECO:0000313" key="4">
    <source>
        <dbReference type="EMBL" id="KAF4147776.1"/>
    </source>
</evidence>
<evidence type="ECO:0000313" key="3">
    <source>
        <dbReference type="EMBL" id="KAF4045015.1"/>
    </source>
</evidence>
<dbReference type="AlphaFoldDB" id="A0A833TEK2"/>
<keyword evidence="5" id="KW-1185">Reference proteome</keyword>
<proteinExistence type="predicted"/>
<protein>
    <recommendedName>
        <fullName evidence="6">DUF547 domain-containing protein</fullName>
    </recommendedName>
</protein>
<dbReference type="PANTHER" id="PTHR46361">
    <property type="entry name" value="ELECTRON CARRIER/ PROTEIN DISULFIDE OXIDOREDUCTASE"/>
    <property type="match status" value="1"/>
</dbReference>
<dbReference type="EMBL" id="JAACNO010000412">
    <property type="protein sequence ID" value="KAF4147776.1"/>
    <property type="molecule type" value="Genomic_DNA"/>
</dbReference>
<organism evidence="3 5">
    <name type="scientific">Phytophthora infestans</name>
    <name type="common">Potato late blight agent</name>
    <name type="synonym">Botrytis infestans</name>
    <dbReference type="NCBI Taxonomy" id="4787"/>
    <lineage>
        <taxon>Eukaryota</taxon>
        <taxon>Sar</taxon>
        <taxon>Stramenopiles</taxon>
        <taxon>Oomycota</taxon>
        <taxon>Peronosporomycetes</taxon>
        <taxon>Peronosporales</taxon>
        <taxon>Peronosporaceae</taxon>
        <taxon>Phytophthora</taxon>
    </lineage>
</organism>
<evidence type="ECO:0008006" key="6">
    <source>
        <dbReference type="Google" id="ProtNLM"/>
    </source>
</evidence>
<feature type="region of interest" description="Disordered" evidence="1">
    <location>
        <begin position="970"/>
        <end position="997"/>
    </location>
</feature>